<comment type="subcellular location">
    <subcellularLocation>
        <location evidence="1">Cell membrane</location>
        <topology evidence="1">Multi-pass membrane protein</topology>
    </subcellularLocation>
</comment>
<dbReference type="PATRIC" id="fig|1121439.3.peg.1677"/>
<keyword evidence="2" id="KW-1003">Cell membrane</keyword>
<keyword evidence="5 6" id="KW-0472">Membrane</keyword>
<feature type="domain" description="Sulfatase N-terminal" evidence="7">
    <location>
        <begin position="239"/>
        <end position="509"/>
    </location>
</feature>
<proteinExistence type="predicted"/>
<accession>S7T708</accession>
<dbReference type="EMBL" id="ATHI01000026">
    <property type="protein sequence ID" value="EPR32887.1"/>
    <property type="molecule type" value="Genomic_DNA"/>
</dbReference>
<name>S7T708_9BACT</name>
<dbReference type="Pfam" id="PF00884">
    <property type="entry name" value="Sulfatase"/>
    <property type="match status" value="1"/>
</dbReference>
<evidence type="ECO:0000256" key="1">
    <source>
        <dbReference type="ARBA" id="ARBA00004651"/>
    </source>
</evidence>
<evidence type="ECO:0000256" key="5">
    <source>
        <dbReference type="ARBA" id="ARBA00023136"/>
    </source>
</evidence>
<gene>
    <name evidence="8" type="ORF">dsat_0328</name>
</gene>
<evidence type="ECO:0000256" key="6">
    <source>
        <dbReference type="SAM" id="Phobius"/>
    </source>
</evidence>
<dbReference type="PANTHER" id="PTHR47371:SF3">
    <property type="entry name" value="PHOSPHOGLYCEROL TRANSFERASE I"/>
    <property type="match status" value="1"/>
</dbReference>
<feature type="transmembrane region" description="Helical" evidence="6">
    <location>
        <begin position="148"/>
        <end position="165"/>
    </location>
</feature>
<keyword evidence="9" id="KW-1185">Reference proteome</keyword>
<dbReference type="SUPFAM" id="SSF53649">
    <property type="entry name" value="Alkaline phosphatase-like"/>
    <property type="match status" value="1"/>
</dbReference>
<dbReference type="RefSeq" id="WP_020887022.1">
    <property type="nucleotide sequence ID" value="NZ_ATHI01000026.1"/>
</dbReference>
<keyword evidence="4 6" id="KW-1133">Transmembrane helix</keyword>
<organism evidence="8 9">
    <name type="scientific">Alkalidesulfovibrio alkalitolerans DSM 16529</name>
    <dbReference type="NCBI Taxonomy" id="1121439"/>
    <lineage>
        <taxon>Bacteria</taxon>
        <taxon>Pseudomonadati</taxon>
        <taxon>Thermodesulfobacteriota</taxon>
        <taxon>Desulfovibrionia</taxon>
        <taxon>Desulfovibrionales</taxon>
        <taxon>Desulfovibrionaceae</taxon>
        <taxon>Alkalidesulfovibrio</taxon>
    </lineage>
</organism>
<evidence type="ECO:0000313" key="9">
    <source>
        <dbReference type="Proteomes" id="UP000014975"/>
    </source>
</evidence>
<dbReference type="PANTHER" id="PTHR47371">
    <property type="entry name" value="LIPOTEICHOIC ACID SYNTHASE"/>
    <property type="match status" value="1"/>
</dbReference>
<dbReference type="Gene3D" id="3.40.720.10">
    <property type="entry name" value="Alkaline Phosphatase, subunit A"/>
    <property type="match status" value="1"/>
</dbReference>
<dbReference type="GO" id="GO:0005886">
    <property type="term" value="C:plasma membrane"/>
    <property type="evidence" value="ECO:0007669"/>
    <property type="project" value="UniProtKB-SubCell"/>
</dbReference>
<dbReference type="InterPro" id="IPR000917">
    <property type="entry name" value="Sulfatase_N"/>
</dbReference>
<feature type="transmembrane region" description="Helical" evidence="6">
    <location>
        <begin position="72"/>
        <end position="89"/>
    </location>
</feature>
<keyword evidence="3 6" id="KW-0812">Transmembrane</keyword>
<dbReference type="AlphaFoldDB" id="S7T708"/>
<evidence type="ECO:0000259" key="7">
    <source>
        <dbReference type="Pfam" id="PF00884"/>
    </source>
</evidence>
<dbReference type="CDD" id="cd16015">
    <property type="entry name" value="LTA_synthase"/>
    <property type="match status" value="1"/>
</dbReference>
<dbReference type="InterPro" id="IPR017850">
    <property type="entry name" value="Alkaline_phosphatase_core_sf"/>
</dbReference>
<evidence type="ECO:0000256" key="2">
    <source>
        <dbReference type="ARBA" id="ARBA00022475"/>
    </source>
</evidence>
<sequence>MVCSPSRFLKSVLLVVAFGLLGLVAVESLARGTPLAALAWAVERPVFALCNLALVLAVGAMGLALTGRVARAVVFSGIVLLAMAAINAAKLSILGSPFLAWDLLFARQIWAMVASLSMLAAVGIAVCLAGLCLLALLAARRSCPGVGLIGRVTLAACAVAVAVASQETLPRLAGMPNTIWNQAENAEVNGYLATFALNVSPLLVRQPESYGPEVVVRLLEHNEYLIAEAGGGAQGKRPSLIILMSESFHDLLEVAYDASQNPLENFSRLAATHPSFRLVSPSFGGNTCNVEFEALTGLSNAFLPDGSIPYDNYLRGPVPSVAWALRSLGYRTAAVHPYHDWFWNRRNVYPNLGFEAFHSLDSFKGVEMRGGLVTDEAMVDRILEIVEADPETPFFIHAVSMQNHGPYLENRYGEDALLVQADAPDALLPVISTFLTGVRDADRALARLLERLEELPGPVVCLFFGDHQPWFMLDLHKARNPAGAAHPARLPAQESLPMYSVPGLIWSNLPGLVDAADIPRELSPVHLPAILLHQMGIPLPPHMFYLRQGLWSHPVIHRNFVVTGDGEIDRFEARRDSEFLRGLELLQYDILFGKGFARPIAEGSSL</sequence>
<evidence type="ECO:0000256" key="4">
    <source>
        <dbReference type="ARBA" id="ARBA00022989"/>
    </source>
</evidence>
<feature type="transmembrane region" description="Helical" evidence="6">
    <location>
        <begin position="109"/>
        <end position="136"/>
    </location>
</feature>
<reference evidence="8 9" key="1">
    <citation type="journal article" date="2013" name="Genome Announc.">
        <title>Draft genome sequences for three mercury-methylating, sulfate-reducing bacteria.</title>
        <authorList>
            <person name="Brown S.D."/>
            <person name="Hurt R.A.Jr."/>
            <person name="Gilmour C.C."/>
            <person name="Elias D.A."/>
        </authorList>
    </citation>
    <scope>NUCLEOTIDE SEQUENCE [LARGE SCALE GENOMIC DNA]</scope>
    <source>
        <strain evidence="8 9">DSM 16529</strain>
    </source>
</reference>
<protein>
    <submittedName>
        <fullName evidence="8">Sulfatase</fullName>
    </submittedName>
</protein>
<dbReference type="Proteomes" id="UP000014975">
    <property type="component" value="Unassembled WGS sequence"/>
</dbReference>
<comment type="caution">
    <text evidence="8">The sequence shown here is derived from an EMBL/GenBank/DDBJ whole genome shotgun (WGS) entry which is preliminary data.</text>
</comment>
<evidence type="ECO:0000313" key="8">
    <source>
        <dbReference type="EMBL" id="EPR32887.1"/>
    </source>
</evidence>
<evidence type="ECO:0000256" key="3">
    <source>
        <dbReference type="ARBA" id="ARBA00022692"/>
    </source>
</evidence>
<dbReference type="eggNOG" id="COG1368">
    <property type="taxonomic scope" value="Bacteria"/>
</dbReference>
<dbReference type="STRING" id="1121439.dsat_0328"/>
<dbReference type="InterPro" id="IPR050448">
    <property type="entry name" value="OpgB/LTA_synthase_biosynth"/>
</dbReference>
<feature type="transmembrane region" description="Helical" evidence="6">
    <location>
        <begin position="46"/>
        <end position="65"/>
    </location>
</feature>
<dbReference type="OrthoDB" id="5363296at2"/>